<reference evidence="3" key="1">
    <citation type="journal article" date="2019" name="Int. J. Syst. Evol. Microbiol.">
        <title>The Global Catalogue of Microorganisms (GCM) 10K type strain sequencing project: providing services to taxonomists for standard genome sequencing and annotation.</title>
        <authorList>
            <consortium name="The Broad Institute Genomics Platform"/>
            <consortium name="The Broad Institute Genome Sequencing Center for Infectious Disease"/>
            <person name="Wu L."/>
            <person name="Ma J."/>
        </authorList>
    </citation>
    <scope>NUCLEOTIDE SEQUENCE [LARGE SCALE GENOMIC DNA]</scope>
    <source>
        <strain evidence="3">CECT 8482</strain>
    </source>
</reference>
<evidence type="ECO:0000313" key="3">
    <source>
        <dbReference type="Proteomes" id="UP001243846"/>
    </source>
</evidence>
<keyword evidence="1" id="KW-1133">Transmembrane helix</keyword>
<accession>A0ABT8D842</accession>
<sequence>MQRTRKWAPKGRFIPVIDGFIYEVEPQGAAYFVTPPERAAMVRRILMLIPLVIFGAMAVLALVALMLAKGFSAFESNFPAMVVLALAAMALVFAGLRWASLAPARALSGRAPLARDEIRSLRERFEATLPDEAAGQIEA</sequence>
<evidence type="ECO:0000313" key="2">
    <source>
        <dbReference type="EMBL" id="MDN3712953.1"/>
    </source>
</evidence>
<dbReference type="Proteomes" id="UP001243846">
    <property type="component" value="Unassembled WGS sequence"/>
</dbReference>
<keyword evidence="3" id="KW-1185">Reference proteome</keyword>
<gene>
    <name evidence="2" type="ORF">QWZ10_16545</name>
</gene>
<proteinExistence type="predicted"/>
<evidence type="ECO:0000256" key="1">
    <source>
        <dbReference type="SAM" id="Phobius"/>
    </source>
</evidence>
<keyword evidence="1" id="KW-0812">Transmembrane</keyword>
<name>A0ABT8D842_9RHOB</name>
<feature type="transmembrane region" description="Helical" evidence="1">
    <location>
        <begin position="45"/>
        <end position="68"/>
    </location>
</feature>
<dbReference type="EMBL" id="JAUFRC010000001">
    <property type="protein sequence ID" value="MDN3712953.1"/>
    <property type="molecule type" value="Genomic_DNA"/>
</dbReference>
<keyword evidence="1" id="KW-0472">Membrane</keyword>
<feature type="transmembrane region" description="Helical" evidence="1">
    <location>
        <begin position="80"/>
        <end position="100"/>
    </location>
</feature>
<protein>
    <recommendedName>
        <fullName evidence="4">Phage holin family protein</fullName>
    </recommendedName>
</protein>
<comment type="caution">
    <text evidence="2">The sequence shown here is derived from an EMBL/GenBank/DDBJ whole genome shotgun (WGS) entry which is preliminary data.</text>
</comment>
<evidence type="ECO:0008006" key="4">
    <source>
        <dbReference type="Google" id="ProtNLM"/>
    </source>
</evidence>
<dbReference type="RefSeq" id="WP_377687534.1">
    <property type="nucleotide sequence ID" value="NZ_JBHMDZ010000045.1"/>
</dbReference>
<organism evidence="2 3">
    <name type="scientific">Paracoccus cavernae</name>
    <dbReference type="NCBI Taxonomy" id="1571207"/>
    <lineage>
        <taxon>Bacteria</taxon>
        <taxon>Pseudomonadati</taxon>
        <taxon>Pseudomonadota</taxon>
        <taxon>Alphaproteobacteria</taxon>
        <taxon>Rhodobacterales</taxon>
        <taxon>Paracoccaceae</taxon>
        <taxon>Paracoccus</taxon>
    </lineage>
</organism>